<feature type="domain" description="Tr-type G" evidence="4">
    <location>
        <begin position="9"/>
        <end position="113"/>
    </location>
</feature>
<evidence type="ECO:0000256" key="2">
    <source>
        <dbReference type="ARBA" id="ARBA00023134"/>
    </source>
</evidence>
<keyword evidence="1" id="KW-0547">Nucleotide-binding</keyword>
<feature type="region of interest" description="Disordered" evidence="3">
    <location>
        <begin position="327"/>
        <end position="364"/>
    </location>
</feature>
<dbReference type="Proteomes" id="UP000604046">
    <property type="component" value="Unassembled WGS sequence"/>
</dbReference>
<name>A0A812KBM9_9DINO</name>
<feature type="region of interest" description="Disordered" evidence="3">
    <location>
        <begin position="376"/>
        <end position="412"/>
    </location>
</feature>
<dbReference type="InterPro" id="IPR015760">
    <property type="entry name" value="TIF_IF2"/>
</dbReference>
<feature type="compositionally biased region" description="Basic and acidic residues" evidence="3">
    <location>
        <begin position="445"/>
        <end position="477"/>
    </location>
</feature>
<dbReference type="SUPFAM" id="SSF52540">
    <property type="entry name" value="P-loop containing nucleoside triphosphate hydrolases"/>
    <property type="match status" value="1"/>
</dbReference>
<evidence type="ECO:0000313" key="6">
    <source>
        <dbReference type="EMBL" id="CAE7224319.1"/>
    </source>
</evidence>
<dbReference type="AlphaFoldDB" id="A0A812KBM9"/>
<reference evidence="6" key="1">
    <citation type="submission" date="2021-02" db="EMBL/GenBank/DDBJ databases">
        <authorList>
            <person name="Dougan E. K."/>
            <person name="Rhodes N."/>
            <person name="Thang M."/>
            <person name="Chan C."/>
        </authorList>
    </citation>
    <scope>NUCLEOTIDE SEQUENCE</scope>
</reference>
<dbReference type="InterPro" id="IPR027417">
    <property type="entry name" value="P-loop_NTPase"/>
</dbReference>
<evidence type="ECO:0000259" key="5">
    <source>
        <dbReference type="Pfam" id="PF11987"/>
    </source>
</evidence>
<dbReference type="PANTHER" id="PTHR43381">
    <property type="entry name" value="TRANSLATION INITIATION FACTOR IF-2-RELATED"/>
    <property type="match status" value="1"/>
</dbReference>
<dbReference type="Pfam" id="PF11987">
    <property type="entry name" value="IF-2"/>
    <property type="match status" value="1"/>
</dbReference>
<dbReference type="GO" id="GO:0005737">
    <property type="term" value="C:cytoplasm"/>
    <property type="evidence" value="ECO:0007669"/>
    <property type="project" value="TreeGrafter"/>
</dbReference>
<dbReference type="SUPFAM" id="SSF52156">
    <property type="entry name" value="Initiation factor IF2/eIF5b, domain 3"/>
    <property type="match status" value="1"/>
</dbReference>
<protein>
    <submittedName>
        <fullName evidence="6">InfB protein</fullName>
    </submittedName>
</protein>
<proteinExistence type="predicted"/>
<dbReference type="EMBL" id="CAJNDS010000636">
    <property type="protein sequence ID" value="CAE7224319.1"/>
    <property type="molecule type" value="Genomic_DNA"/>
</dbReference>
<feature type="compositionally biased region" description="Basic and acidic residues" evidence="3">
    <location>
        <begin position="350"/>
        <end position="359"/>
    </location>
</feature>
<sequence length="636" mass="71484">MANMNDNIFTDNTRASASQVALVVISVERGAELQTEEVLMHASRWKVPVVFALNKIDLPDSHLELTRAELRRQCQLLHEHGLVDVDWTKEAEEAIPISALYRQNLEALVAKVQAAADALPQLPLRPAQPLTITPGEAQQSRNVQRRTDFLVGVEAPPTAVALILEVSKPGEEQGEMMLTALVRAGRLVVGQFFVAGTAFGRITNLSVATGLERNRLWLKCDHAGVGVAVQLTGLRTRKVGGDCAVDDLLFALPRERAWRLCEHRQRIEQLMACQVFGPPLEVAWENDAQIQSRTQAAFEREAVDYPEKHAGSAYDRRWDQPAVEEVSGLGPAFSNDTRRDFQAPFTPESSAEHAERAPREAAPPRLASRFQVLQPSADAEAAGADGSRTDAPRHGRRSRQRVGSGAWSADPETVQPERDFVYYVDRKSWDEESEIDTKRVQARWQGRDKDRWEEERRKEKMRQDEQQMAERIRREAFGEVQAQSEEEEDVDVEEHEPGDDEGPVVPLPRRKVQVIPIILKTKSVSQFDMLMEEIDNVQETYGVRIVIVHGGLGPVIPKDIVHAEVEKRYGYCPIYAFQVGANPSAVGQADAEQIDIRRFDVFTELIGDLVERCERISEKRSLQRYAVALRHETPSS</sequence>
<accession>A0A812KBM9</accession>
<dbReference type="GO" id="GO:0003743">
    <property type="term" value="F:translation initiation factor activity"/>
    <property type="evidence" value="ECO:0007669"/>
    <property type="project" value="TreeGrafter"/>
</dbReference>
<dbReference type="PANTHER" id="PTHR43381:SF20">
    <property type="entry name" value="TRANSLATION INITIATION FACTOR IF-2, MITOCHONDRIAL"/>
    <property type="match status" value="1"/>
</dbReference>
<evidence type="ECO:0000256" key="1">
    <source>
        <dbReference type="ARBA" id="ARBA00022741"/>
    </source>
</evidence>
<dbReference type="InterPro" id="IPR036925">
    <property type="entry name" value="TIF_IF2_dom3_sf"/>
</dbReference>
<comment type="caution">
    <text evidence="6">The sequence shown here is derived from an EMBL/GenBank/DDBJ whole genome shotgun (WGS) entry which is preliminary data.</text>
</comment>
<keyword evidence="2" id="KW-0342">GTP-binding</keyword>
<dbReference type="Gene3D" id="3.40.50.300">
    <property type="entry name" value="P-loop containing nucleotide triphosphate hydrolases"/>
    <property type="match status" value="1"/>
</dbReference>
<feature type="compositionally biased region" description="Low complexity" evidence="3">
    <location>
        <begin position="376"/>
        <end position="386"/>
    </location>
</feature>
<dbReference type="InterPro" id="IPR023115">
    <property type="entry name" value="TIF_IF2_dom3"/>
</dbReference>
<evidence type="ECO:0000256" key="3">
    <source>
        <dbReference type="SAM" id="MobiDB-lite"/>
    </source>
</evidence>
<feature type="compositionally biased region" description="Acidic residues" evidence="3">
    <location>
        <begin position="484"/>
        <end position="502"/>
    </location>
</feature>
<dbReference type="InterPro" id="IPR000795">
    <property type="entry name" value="T_Tr_GTP-bd_dom"/>
</dbReference>
<keyword evidence="7" id="KW-1185">Reference proteome</keyword>
<dbReference type="GO" id="GO:0005525">
    <property type="term" value="F:GTP binding"/>
    <property type="evidence" value="ECO:0007669"/>
    <property type="project" value="UniProtKB-KW"/>
</dbReference>
<dbReference type="Gene3D" id="2.40.30.10">
    <property type="entry name" value="Translation factors"/>
    <property type="match status" value="1"/>
</dbReference>
<feature type="domain" description="Translation initiation factor IF- 2" evidence="5">
    <location>
        <begin position="511"/>
        <end position="608"/>
    </location>
</feature>
<evidence type="ECO:0000259" key="4">
    <source>
        <dbReference type="Pfam" id="PF00009"/>
    </source>
</evidence>
<dbReference type="Pfam" id="PF00009">
    <property type="entry name" value="GTP_EFTU"/>
    <property type="match status" value="1"/>
</dbReference>
<organism evidence="6 7">
    <name type="scientific">Symbiodinium natans</name>
    <dbReference type="NCBI Taxonomy" id="878477"/>
    <lineage>
        <taxon>Eukaryota</taxon>
        <taxon>Sar</taxon>
        <taxon>Alveolata</taxon>
        <taxon>Dinophyceae</taxon>
        <taxon>Suessiales</taxon>
        <taxon>Symbiodiniaceae</taxon>
        <taxon>Symbiodinium</taxon>
    </lineage>
</organism>
<evidence type="ECO:0000313" key="7">
    <source>
        <dbReference type="Proteomes" id="UP000604046"/>
    </source>
</evidence>
<feature type="region of interest" description="Disordered" evidence="3">
    <location>
        <begin position="445"/>
        <end position="506"/>
    </location>
</feature>
<gene>
    <name evidence="6" type="primary">infB</name>
    <name evidence="6" type="ORF">SNAT2548_LOCUS8536</name>
</gene>
<dbReference type="OrthoDB" id="361630at2759"/>
<dbReference type="Gene3D" id="3.40.50.10050">
    <property type="entry name" value="Translation initiation factor IF- 2, domain 3"/>
    <property type="match status" value="1"/>
</dbReference>
<dbReference type="GO" id="GO:0003924">
    <property type="term" value="F:GTPase activity"/>
    <property type="evidence" value="ECO:0007669"/>
    <property type="project" value="InterPro"/>
</dbReference>